<dbReference type="EMBL" id="JAVRRD010000005">
    <property type="protein sequence ID" value="KAK5058691.1"/>
    <property type="molecule type" value="Genomic_DNA"/>
</dbReference>
<organism evidence="2 3">
    <name type="scientific">Exophiala bonariae</name>
    <dbReference type="NCBI Taxonomy" id="1690606"/>
    <lineage>
        <taxon>Eukaryota</taxon>
        <taxon>Fungi</taxon>
        <taxon>Dikarya</taxon>
        <taxon>Ascomycota</taxon>
        <taxon>Pezizomycotina</taxon>
        <taxon>Eurotiomycetes</taxon>
        <taxon>Chaetothyriomycetidae</taxon>
        <taxon>Chaetothyriales</taxon>
        <taxon>Herpotrichiellaceae</taxon>
        <taxon>Exophiala</taxon>
    </lineage>
</organism>
<dbReference type="GO" id="GO:0047443">
    <property type="term" value="F:4-hydroxy-4-methyl-2-oxoglutarate aldolase activity"/>
    <property type="evidence" value="ECO:0007669"/>
    <property type="project" value="TreeGrafter"/>
</dbReference>
<dbReference type="CDD" id="cd16841">
    <property type="entry name" value="RraA_family"/>
    <property type="match status" value="1"/>
</dbReference>
<evidence type="ECO:0000256" key="1">
    <source>
        <dbReference type="PIRSR" id="PIRSR605493-1"/>
    </source>
</evidence>
<gene>
    <name evidence="2" type="ORF">LTR84_010955</name>
</gene>
<dbReference type="PANTHER" id="PTHR33254:SF28">
    <property type="entry name" value="4-HYDROXY-4-METHYL-2-OXOGLUTARATE ALDOLASE"/>
    <property type="match status" value="1"/>
</dbReference>
<dbReference type="AlphaFoldDB" id="A0AAV9NLJ5"/>
<evidence type="ECO:0000313" key="3">
    <source>
        <dbReference type="Proteomes" id="UP001358417"/>
    </source>
</evidence>
<proteinExistence type="predicted"/>
<dbReference type="GO" id="GO:0046872">
    <property type="term" value="F:metal ion binding"/>
    <property type="evidence" value="ECO:0007669"/>
    <property type="project" value="UniProtKB-KW"/>
</dbReference>
<evidence type="ECO:0000313" key="2">
    <source>
        <dbReference type="EMBL" id="KAK5058691.1"/>
    </source>
</evidence>
<dbReference type="GeneID" id="89979109"/>
<keyword evidence="1" id="KW-0460">Magnesium</keyword>
<feature type="binding site" evidence="1">
    <location>
        <position position="121"/>
    </location>
    <ligand>
        <name>substrate</name>
    </ligand>
</feature>
<dbReference type="Gene3D" id="3.50.30.40">
    <property type="entry name" value="Ribonuclease E inhibitor RraA/RraA-like"/>
    <property type="match status" value="1"/>
</dbReference>
<dbReference type="Pfam" id="PF03737">
    <property type="entry name" value="RraA-like"/>
    <property type="match status" value="1"/>
</dbReference>
<accession>A0AAV9NLJ5</accession>
<comment type="cofactor">
    <cofactor evidence="1">
        <name>Mg(2+)</name>
        <dbReference type="ChEBI" id="CHEBI:18420"/>
    </cofactor>
</comment>
<name>A0AAV9NLJ5_9EURO</name>
<sequence length="228" mass="24514">MSASTGTLKALRQFSSCDIGDALVKLKVPNGGFLTGLRMFSPEYRAGQSKIFGPAHTVRMVDAADKSAPKPKQHFADSIAHGSVVFVSQPKGYTSACWGGLMSTRAQKLGAAGVVIDGRFRDVNEHRDLEIGLFARDCSILGSNTFTRSSEINVPVAYEIDELSEGSTIVIQPGDIILGDADGVVATPVSLIDECLRLCQERAEIDRKTLECLEAGDPMGPTIERLRK</sequence>
<dbReference type="PANTHER" id="PTHR33254">
    <property type="entry name" value="4-HYDROXY-4-METHYL-2-OXOGLUTARATE ALDOLASE 3-RELATED"/>
    <property type="match status" value="1"/>
</dbReference>
<dbReference type="SUPFAM" id="SSF89562">
    <property type="entry name" value="RraA-like"/>
    <property type="match status" value="1"/>
</dbReference>
<feature type="binding site" evidence="1">
    <location>
        <position position="122"/>
    </location>
    <ligand>
        <name>Mg(2+)</name>
        <dbReference type="ChEBI" id="CHEBI:18420"/>
    </ligand>
</feature>
<feature type="binding site" evidence="1">
    <location>
        <begin position="99"/>
        <end position="102"/>
    </location>
    <ligand>
        <name>substrate</name>
    </ligand>
</feature>
<keyword evidence="3" id="KW-1185">Reference proteome</keyword>
<reference evidence="2 3" key="1">
    <citation type="submission" date="2023-08" db="EMBL/GenBank/DDBJ databases">
        <title>Black Yeasts Isolated from many extreme environments.</title>
        <authorList>
            <person name="Coleine C."/>
            <person name="Stajich J.E."/>
            <person name="Selbmann L."/>
        </authorList>
    </citation>
    <scope>NUCLEOTIDE SEQUENCE [LARGE SCALE GENOMIC DNA]</scope>
    <source>
        <strain evidence="2 3">CCFEE 5792</strain>
    </source>
</reference>
<protein>
    <recommendedName>
        <fullName evidence="4">4-hydroxy-4-methyl-2-oxoglutarate aldolase</fullName>
    </recommendedName>
</protein>
<dbReference type="InterPro" id="IPR005493">
    <property type="entry name" value="RraA/RraA-like"/>
</dbReference>
<dbReference type="RefSeq" id="XP_064709214.1">
    <property type="nucleotide sequence ID" value="XM_064854488.1"/>
</dbReference>
<evidence type="ECO:0008006" key="4">
    <source>
        <dbReference type="Google" id="ProtNLM"/>
    </source>
</evidence>
<dbReference type="Proteomes" id="UP001358417">
    <property type="component" value="Unassembled WGS sequence"/>
</dbReference>
<comment type="caution">
    <text evidence="2">The sequence shown here is derived from an EMBL/GenBank/DDBJ whole genome shotgun (WGS) entry which is preliminary data.</text>
</comment>
<keyword evidence="1" id="KW-0479">Metal-binding</keyword>
<dbReference type="GO" id="GO:0008948">
    <property type="term" value="F:oxaloacetate decarboxylase activity"/>
    <property type="evidence" value="ECO:0007669"/>
    <property type="project" value="TreeGrafter"/>
</dbReference>
<dbReference type="InterPro" id="IPR036704">
    <property type="entry name" value="RraA/RraA-like_sf"/>
</dbReference>